<proteinExistence type="predicted"/>
<dbReference type="Proteomes" id="UP000732858">
    <property type="component" value="Unassembled WGS sequence"/>
</dbReference>
<sequence length="84" mass="9596">MPKKINILFSAIGDVLPKNWKEKPDCLSELTESALNAWKNREPLEKTVRFLHKMPKQNGLHFRFFTVTEQENGSLLVSRGGNNG</sequence>
<dbReference type="EMBL" id="JABUMC010000003">
    <property type="protein sequence ID" value="MBV6546171.1"/>
    <property type="molecule type" value="Genomic_DNA"/>
</dbReference>
<dbReference type="AlphaFoldDB" id="A0A949T1L5"/>
<gene>
    <name evidence="1" type="ORF">HT657_02595</name>
    <name evidence="2" type="ORF">HT672_02500</name>
</gene>
<name>A0A949T1L5_9PAST</name>
<accession>A0A949T1L5</accession>
<dbReference type="EMBL" id="JABULY010000001">
    <property type="protein sequence ID" value="MBV6531045.1"/>
    <property type="molecule type" value="Genomic_DNA"/>
</dbReference>
<organism evidence="2 3">
    <name type="scientific">Ursidibacter maritimus</name>
    <dbReference type="NCBI Taxonomy" id="1331689"/>
    <lineage>
        <taxon>Bacteria</taxon>
        <taxon>Pseudomonadati</taxon>
        <taxon>Pseudomonadota</taxon>
        <taxon>Gammaproteobacteria</taxon>
        <taxon>Pasteurellales</taxon>
        <taxon>Pasteurellaceae</taxon>
        <taxon>Ursidibacter</taxon>
    </lineage>
</organism>
<evidence type="ECO:0000313" key="4">
    <source>
        <dbReference type="Proteomes" id="UP001196379"/>
    </source>
</evidence>
<evidence type="ECO:0000313" key="3">
    <source>
        <dbReference type="Proteomes" id="UP000732858"/>
    </source>
</evidence>
<comment type="caution">
    <text evidence="2">The sequence shown here is derived from an EMBL/GenBank/DDBJ whole genome shotgun (WGS) entry which is preliminary data.</text>
</comment>
<protein>
    <submittedName>
        <fullName evidence="2">Hemophilus-specific protein</fullName>
    </submittedName>
</protein>
<dbReference type="GeneID" id="65548368"/>
<reference evidence="2 4" key="1">
    <citation type="journal article" date="2021" name="Mol. Ecol.">
        <title>Polar bear-adapted Ursidibacter maritimus are remarkably conserved after generations in captivity.</title>
        <authorList>
            <person name="Espinosa-Gongora C."/>
            <person name="Hansen M.J."/>
            <person name="Bertelsen M.F."/>
            <person name="Bojesen A.M."/>
        </authorList>
    </citation>
    <scope>NUCLEOTIDE SEQUENCE</scope>
    <source>
        <strain evidence="2">Pb43105x</strain>
        <strain evidence="1 4">Pb43106</strain>
    </source>
</reference>
<dbReference type="OrthoDB" id="5681413at2"/>
<dbReference type="Proteomes" id="UP001196379">
    <property type="component" value="Unassembled WGS sequence"/>
</dbReference>
<dbReference type="RefSeq" id="WP_157402558.1">
    <property type="nucleotide sequence ID" value="NZ_JABULY010000001.1"/>
</dbReference>
<keyword evidence="4" id="KW-1185">Reference proteome</keyword>
<evidence type="ECO:0000313" key="2">
    <source>
        <dbReference type="EMBL" id="MBV6546171.1"/>
    </source>
</evidence>
<evidence type="ECO:0000313" key="1">
    <source>
        <dbReference type="EMBL" id="MBV6531045.1"/>
    </source>
</evidence>